<keyword evidence="1" id="KW-0732">Signal</keyword>
<evidence type="ECO:0000313" key="3">
    <source>
        <dbReference type="Proteomes" id="UP000248314"/>
    </source>
</evidence>
<dbReference type="Gene3D" id="3.90.840.10">
    <property type="entry name" value="Thiol-activated cytolysin superfamily/Thiol-activated cytolysin, alpha-beta domain"/>
    <property type="match status" value="1"/>
</dbReference>
<comment type="caution">
    <text evidence="2">The sequence shown here is derived from an EMBL/GenBank/DDBJ whole genome shotgun (WGS) entry which is preliminary data.</text>
</comment>
<accession>A0A318I1P6</accession>
<dbReference type="Proteomes" id="UP000248314">
    <property type="component" value="Unassembled WGS sequence"/>
</dbReference>
<sequence length="568" mass="63946">MKVNLLKAALPISVALFAMTLGSCSQDEQLIEQKGEQQNESKLLDKQADIQNFLRTLPLAPNMTRATAPVSPNDGTPVPVDENAPVLENEGVLNGIPGNWVKTTRRYKMTQTFDENFLFDPTVDIIYPGCVLKGGTISNGTYAMITSHQTGDVTFSISLSPANPAQANETSATIPNIRKSEYQAVWNKWANMDWKESPVTTIESVEKINSQEELVTKLGVAVTTPVGNGSVNLGFNFNKKKNHILARLIQKHFSVSTDAPKKGTIFESIDKDALDEYQPVYISNINYGRIIYLSIETDENEKNINEAIEFALNQIKGVDVNVSVDQAVNYRKMLAKSDVHITVLGGGKTIQQEILKGDIDSFQKFLAADIPMEQMHPISFSLRYAVDNTQARVVTSNEFTVTQRDFVPTFNKVRMQVRVLGFSGKNTGPFPNLDKKANIWGKVAIALNGQEYELLNIPQKNPFYFNYREKNETMHQIGKGGIVNIEFDRNGEESLEDFVDHMKMTFITDLHTDNGIYKYNYDRTEYNHTFGSVYSMFKGETPIVKLECSYKQIKIHAYVEIMDIKFFK</sequence>
<feature type="signal peptide" evidence="1">
    <location>
        <begin position="1"/>
        <end position="18"/>
    </location>
</feature>
<dbReference type="EMBL" id="QJJX01000008">
    <property type="protein sequence ID" value="PXX23010.1"/>
    <property type="molecule type" value="Genomic_DNA"/>
</dbReference>
<dbReference type="PRINTS" id="PR01400">
    <property type="entry name" value="TACYTOLYSIN"/>
</dbReference>
<dbReference type="RefSeq" id="WP_025815432.1">
    <property type="nucleotide sequence ID" value="NZ_BAIZ01000005.1"/>
</dbReference>
<dbReference type="PROSITE" id="PS51257">
    <property type="entry name" value="PROKAR_LIPOPROTEIN"/>
    <property type="match status" value="1"/>
</dbReference>
<dbReference type="SUPFAM" id="SSF56978">
    <property type="entry name" value="Perfringolysin"/>
    <property type="match status" value="1"/>
</dbReference>
<keyword evidence="3" id="KW-1185">Reference proteome</keyword>
<dbReference type="AlphaFoldDB" id="A0A318I1P6"/>
<evidence type="ECO:0000313" key="2">
    <source>
        <dbReference type="EMBL" id="PXX23010.1"/>
    </source>
</evidence>
<protein>
    <submittedName>
        <fullName evidence="2">Thiol-activated cytolysin</fullName>
    </submittedName>
</protein>
<dbReference type="Pfam" id="PF01289">
    <property type="entry name" value="Thiol_cytolysin"/>
    <property type="match status" value="1"/>
</dbReference>
<dbReference type="InterPro" id="IPR001869">
    <property type="entry name" value="Thiol_cytolysin"/>
</dbReference>
<proteinExistence type="predicted"/>
<dbReference type="STRING" id="1122991.GCA_000613445_02689"/>
<reference evidence="2 3" key="1">
    <citation type="submission" date="2018-05" db="EMBL/GenBank/DDBJ databases">
        <title>Genomic Encyclopedia of Type Strains, Phase I: the one thousand microbial genomes (KMG-I) project.</title>
        <authorList>
            <person name="Kyrpides N."/>
        </authorList>
    </citation>
    <scope>NUCLEOTIDE SEQUENCE [LARGE SCALE GENOMIC DNA]</scope>
    <source>
        <strain evidence="2 3">DSM 15611</strain>
    </source>
</reference>
<evidence type="ECO:0000256" key="1">
    <source>
        <dbReference type="SAM" id="SignalP"/>
    </source>
</evidence>
<dbReference type="InterPro" id="IPR036359">
    <property type="entry name" value="Thiol_cytolysin_sf"/>
</dbReference>
<dbReference type="Gene3D" id="3.40.30.40">
    <property type="entry name" value="Perfringolysin"/>
    <property type="match status" value="1"/>
</dbReference>
<dbReference type="GO" id="GO:0015485">
    <property type="term" value="F:cholesterol binding"/>
    <property type="evidence" value="ECO:0007669"/>
    <property type="project" value="InterPro"/>
</dbReference>
<dbReference type="InterPro" id="IPR036363">
    <property type="entry name" value="Thiol_cytolysin_ab_sf"/>
</dbReference>
<organism evidence="2 3">
    <name type="scientific">Hoylesella shahii DSM 15611 = JCM 12083</name>
    <dbReference type="NCBI Taxonomy" id="1122991"/>
    <lineage>
        <taxon>Bacteria</taxon>
        <taxon>Pseudomonadati</taxon>
        <taxon>Bacteroidota</taxon>
        <taxon>Bacteroidia</taxon>
        <taxon>Bacteroidales</taxon>
        <taxon>Prevotellaceae</taxon>
        <taxon>Hoylesella</taxon>
    </lineage>
</organism>
<name>A0A318I1P6_9BACT</name>
<gene>
    <name evidence="2" type="ORF">EJ73_00991</name>
</gene>
<dbReference type="OrthoDB" id="662759at2"/>
<feature type="chain" id="PRO_5016438646" evidence="1">
    <location>
        <begin position="19"/>
        <end position="568"/>
    </location>
</feature>